<keyword evidence="16 21" id="KW-0961">Cell wall biogenesis/degradation</keyword>
<evidence type="ECO:0000313" key="24">
    <source>
        <dbReference type="Proteomes" id="UP000775213"/>
    </source>
</evidence>
<dbReference type="GO" id="GO:0071555">
    <property type="term" value="P:cell wall organization"/>
    <property type="evidence" value="ECO:0007669"/>
    <property type="project" value="UniProtKB-KW"/>
</dbReference>
<evidence type="ECO:0000256" key="7">
    <source>
        <dbReference type="ARBA" id="ARBA00022679"/>
    </source>
</evidence>
<comment type="cofactor">
    <cofactor evidence="21">
        <name>Zn(2+)</name>
        <dbReference type="ChEBI" id="CHEBI:29105"/>
    </cofactor>
    <text evidence="21">Binds 2 Zn(2+) ions per subunit.</text>
</comment>
<comment type="pathway">
    <text evidence="3 21">Glycan metabolism; plant cellulose biosynthesis.</text>
</comment>
<dbReference type="InterPro" id="IPR005150">
    <property type="entry name" value="Cellulose_synth"/>
</dbReference>
<evidence type="ECO:0000256" key="19">
    <source>
        <dbReference type="PIRSR" id="PIRSR605150-2"/>
    </source>
</evidence>
<name>A0AAV7G834_DENCH</name>
<feature type="transmembrane region" description="Helical" evidence="21">
    <location>
        <begin position="948"/>
        <end position="971"/>
    </location>
</feature>
<evidence type="ECO:0000256" key="14">
    <source>
        <dbReference type="ARBA" id="ARBA00023136"/>
    </source>
</evidence>
<dbReference type="Proteomes" id="UP000775213">
    <property type="component" value="Unassembled WGS sequence"/>
</dbReference>
<evidence type="ECO:0000256" key="15">
    <source>
        <dbReference type="ARBA" id="ARBA00023211"/>
    </source>
</evidence>
<evidence type="ECO:0000256" key="11">
    <source>
        <dbReference type="ARBA" id="ARBA00022833"/>
    </source>
</evidence>
<dbReference type="SUPFAM" id="SSF57850">
    <property type="entry name" value="RING/U-box"/>
    <property type="match status" value="1"/>
</dbReference>
<evidence type="ECO:0000256" key="3">
    <source>
        <dbReference type="ARBA" id="ARBA00004768"/>
    </source>
</evidence>
<evidence type="ECO:0000256" key="13">
    <source>
        <dbReference type="ARBA" id="ARBA00022989"/>
    </source>
</evidence>
<dbReference type="CDD" id="cd16617">
    <property type="entry name" value="mRING-HC-C4C4_CesA"/>
    <property type="match status" value="1"/>
</dbReference>
<feature type="binding site" evidence="20">
    <location>
        <position position="554"/>
    </location>
    <ligand>
        <name>Mn(2+)</name>
        <dbReference type="ChEBI" id="CHEBI:29035"/>
    </ligand>
</feature>
<feature type="domain" description="Cellulose synthase RING-type zinc finger" evidence="22">
    <location>
        <begin position="27"/>
        <end position="106"/>
    </location>
</feature>
<organism evidence="23 24">
    <name type="scientific">Dendrobium chrysotoxum</name>
    <name type="common">Orchid</name>
    <dbReference type="NCBI Taxonomy" id="161865"/>
    <lineage>
        <taxon>Eukaryota</taxon>
        <taxon>Viridiplantae</taxon>
        <taxon>Streptophyta</taxon>
        <taxon>Embryophyta</taxon>
        <taxon>Tracheophyta</taxon>
        <taxon>Spermatophyta</taxon>
        <taxon>Magnoliopsida</taxon>
        <taxon>Liliopsida</taxon>
        <taxon>Asparagales</taxon>
        <taxon>Orchidaceae</taxon>
        <taxon>Epidendroideae</taxon>
        <taxon>Malaxideae</taxon>
        <taxon>Dendrobiinae</taxon>
        <taxon>Dendrobium</taxon>
    </lineage>
</organism>
<dbReference type="GO" id="GO:0016760">
    <property type="term" value="F:cellulose synthase (UDP-forming) activity"/>
    <property type="evidence" value="ECO:0007669"/>
    <property type="project" value="UniProtKB-EC"/>
</dbReference>
<feature type="transmembrane region" description="Helical" evidence="21">
    <location>
        <begin position="1054"/>
        <end position="1074"/>
    </location>
</feature>
<comment type="cofactor">
    <cofactor evidence="1">
        <name>Mn(2+)</name>
        <dbReference type="ChEBI" id="CHEBI:29035"/>
    </cofactor>
</comment>
<keyword evidence="5 21" id="KW-1003">Cell membrane</keyword>
<dbReference type="GO" id="GO:0071669">
    <property type="term" value="P:plant-type cell wall organization or biogenesis"/>
    <property type="evidence" value="ECO:0007669"/>
    <property type="project" value="UniProtKB-ARBA"/>
</dbReference>
<comment type="catalytic activity">
    <reaction evidence="17 21">
        <text>[(1-&gt;4)-beta-D-glucosyl](n) + UDP-alpha-D-glucose = [(1-&gt;4)-beta-D-glucosyl](n+1) + UDP + H(+)</text>
        <dbReference type="Rhea" id="RHEA:19929"/>
        <dbReference type="Rhea" id="RHEA-COMP:10033"/>
        <dbReference type="Rhea" id="RHEA-COMP:10034"/>
        <dbReference type="ChEBI" id="CHEBI:15378"/>
        <dbReference type="ChEBI" id="CHEBI:18246"/>
        <dbReference type="ChEBI" id="CHEBI:58223"/>
        <dbReference type="ChEBI" id="CHEBI:58885"/>
        <dbReference type="EC" id="2.4.1.12"/>
    </reaction>
</comment>
<keyword evidence="13 21" id="KW-1133">Transmembrane helix</keyword>
<dbReference type="Pfam" id="PF14569">
    <property type="entry name" value="zf-UDP"/>
    <property type="match status" value="1"/>
</dbReference>
<reference evidence="23 24" key="1">
    <citation type="journal article" date="2021" name="Hortic Res">
        <title>Chromosome-scale assembly of the Dendrobium chrysotoxum genome enhances the understanding of orchid evolution.</title>
        <authorList>
            <person name="Zhang Y."/>
            <person name="Zhang G.Q."/>
            <person name="Zhang D."/>
            <person name="Liu X.D."/>
            <person name="Xu X.Y."/>
            <person name="Sun W.H."/>
            <person name="Yu X."/>
            <person name="Zhu X."/>
            <person name="Wang Z.W."/>
            <person name="Zhao X."/>
            <person name="Zhong W.Y."/>
            <person name="Chen H."/>
            <person name="Yin W.L."/>
            <person name="Huang T."/>
            <person name="Niu S.C."/>
            <person name="Liu Z.J."/>
        </authorList>
    </citation>
    <scope>NUCLEOTIDE SEQUENCE [LARGE SCALE GENOMIC DNA]</scope>
    <source>
        <strain evidence="23">Lindl</strain>
    </source>
</reference>
<keyword evidence="14 21" id="KW-0472">Membrane</keyword>
<dbReference type="GO" id="GO:0030244">
    <property type="term" value="P:cellulose biosynthetic process"/>
    <property type="evidence" value="ECO:0007669"/>
    <property type="project" value="UniProtKB-KW"/>
</dbReference>
<keyword evidence="12 21" id="KW-0135">Cellulose biosynthesis</keyword>
<comment type="subcellular location">
    <subcellularLocation>
        <location evidence="2 21">Cell membrane</location>
        <topology evidence="2 21">Multi-pass membrane protein</topology>
    </subcellularLocation>
</comment>
<feature type="binding site" evidence="19">
    <location>
        <position position="377"/>
    </location>
    <ligand>
        <name>UDP-alpha-D-glucose</name>
        <dbReference type="ChEBI" id="CHEBI:58885"/>
    </ligand>
</feature>
<feature type="transmembrane region" description="Helical" evidence="21">
    <location>
        <begin position="313"/>
        <end position="332"/>
    </location>
</feature>
<feature type="transmembrane region" description="Helical" evidence="21">
    <location>
        <begin position="908"/>
        <end position="928"/>
    </location>
</feature>
<protein>
    <recommendedName>
        <fullName evidence="21">Cellulose synthase</fullName>
        <ecNumber evidence="21">2.4.1.12</ecNumber>
    </recommendedName>
</protein>
<dbReference type="EMBL" id="JAGFBR010000017">
    <property type="protein sequence ID" value="KAH0451973.1"/>
    <property type="molecule type" value="Genomic_DNA"/>
</dbReference>
<dbReference type="Gene3D" id="3.30.40.10">
    <property type="entry name" value="Zinc/RING finger domain, C3HC4 (zinc finger)"/>
    <property type="match status" value="1"/>
</dbReference>
<evidence type="ECO:0000256" key="4">
    <source>
        <dbReference type="ARBA" id="ARBA00007548"/>
    </source>
</evidence>
<dbReference type="Pfam" id="PF03552">
    <property type="entry name" value="Cellulose_synt"/>
    <property type="match status" value="1"/>
</dbReference>
<gene>
    <name evidence="23" type="ORF">IEQ34_019272</name>
</gene>
<proteinExistence type="inferred from homology"/>
<dbReference type="GO" id="GO:0008270">
    <property type="term" value="F:zinc ion binding"/>
    <property type="evidence" value="ECO:0007669"/>
    <property type="project" value="UniProtKB-KW"/>
</dbReference>
<keyword evidence="6 21" id="KW-0328">Glycosyltransferase</keyword>
<feature type="transmembrane region" description="Helical" evidence="21">
    <location>
        <begin position="286"/>
        <end position="306"/>
    </location>
</feature>
<feature type="binding site" evidence="19">
    <location>
        <position position="553"/>
    </location>
    <ligand>
        <name>UDP-alpha-D-glucose</name>
        <dbReference type="ChEBI" id="CHEBI:58885"/>
    </ligand>
</feature>
<feature type="active site" evidence="18">
    <location>
        <position position="407"/>
    </location>
</feature>
<feature type="transmembrane region" description="Helical" evidence="21">
    <location>
        <begin position="992"/>
        <end position="1016"/>
    </location>
</feature>
<keyword evidence="9 21" id="KW-0479">Metal-binding</keyword>
<evidence type="ECO:0000256" key="9">
    <source>
        <dbReference type="ARBA" id="ARBA00022723"/>
    </source>
</evidence>
<evidence type="ECO:0000256" key="21">
    <source>
        <dbReference type="RuleBase" id="RU361116"/>
    </source>
</evidence>
<accession>A0AAV7G834</accession>
<evidence type="ECO:0000259" key="22">
    <source>
        <dbReference type="Pfam" id="PF14569"/>
    </source>
</evidence>
<dbReference type="InterPro" id="IPR027934">
    <property type="entry name" value="CES_Znf_RING"/>
</dbReference>
<evidence type="ECO:0000256" key="8">
    <source>
        <dbReference type="ARBA" id="ARBA00022692"/>
    </source>
</evidence>
<evidence type="ECO:0000256" key="17">
    <source>
        <dbReference type="ARBA" id="ARBA00048682"/>
    </source>
</evidence>
<feature type="transmembrane region" description="Helical" evidence="21">
    <location>
        <begin position="879"/>
        <end position="901"/>
    </location>
</feature>
<feature type="active site" evidence="18">
    <location>
        <position position="801"/>
    </location>
</feature>
<keyword evidence="7 21" id="KW-0808">Transferase</keyword>
<evidence type="ECO:0000256" key="5">
    <source>
        <dbReference type="ARBA" id="ARBA00022475"/>
    </source>
</evidence>
<comment type="caution">
    <text evidence="23">The sequence shown here is derived from an EMBL/GenBank/DDBJ whole genome shotgun (WGS) entry which is preliminary data.</text>
</comment>
<evidence type="ECO:0000256" key="20">
    <source>
        <dbReference type="PIRSR" id="PIRSR605150-3"/>
    </source>
</evidence>
<comment type="similarity">
    <text evidence="4 21">Belongs to the glycosyltransferase 2 family. Plant cellulose synthase subfamily.</text>
</comment>
<dbReference type="EC" id="2.4.1.12" evidence="21"/>
<evidence type="ECO:0000256" key="16">
    <source>
        <dbReference type="ARBA" id="ARBA00023316"/>
    </source>
</evidence>
<feature type="binding site" evidence="19">
    <location>
        <position position="378"/>
    </location>
    <ligand>
        <name>UDP-alpha-D-glucose</name>
        <dbReference type="ChEBI" id="CHEBI:58885"/>
    </ligand>
</feature>
<keyword evidence="10 21" id="KW-0863">Zinc-finger</keyword>
<sequence length="1096" mass="124621">MGAGGGLVAGSGKEFVVINAEDSWREKPLQVLRGGVCQICGEHIEILEFNNIKEFFVACNECAFPVCRPCYEYERREGDQVCPQCKTRYKRQKGSPRVDGDEEEDEADDLDHEFSFCNANWIGSGSKFDIQNKSDWWSSHSNIGACTSDLYHSNSKSNTGFPCITYGEVDGHDHHALIVPSSVNSRDSLDQVIFQAESGTALQPRPMNKSRDMSLYGYGSIAWKNRVETWKRRRLHMQQRTGAGGCAFQEDYMDFEEGDSDTLIMDEARKPLSRKLPIASKKINPYKIVIILRLIIIGFFFHYRLLNPVENAYALWLTSVICEVCFTVSWLLDQFPKWYPIERENFLDRLSLRYEKEEEQSQLADIDVFINTVDPKKEHPLITANAVLSILAVDYPAHKVSCYVSDDGAAMLTFEALSETSLFAKKWVPFCKKFNIEPRAPECYFNQKINYLKSKIDPAFVGERRTMKREYEEFKIRINGLISMSQKVPEGGWTMQHGVPWPGNDAQDHPGMVQLQHEVVFLRHGDSLDANGDNLPRLVYVSREKRPGFNHHKKAGAMNALIRVSGVLSNAPFILNLDCTHYINNSKALREAMCFMMDPTSGRKVCFVQFPYKFDGNNQNDNYSDRVVFFNINMKGLDGIQGPIYLGTGCVFRRQAMYGIEAPMKEKRTRNSCNCWPKWCFLCSPARRTGKRRDKNKENKKFLKQNREISAQVHSLETILEEVEGEDLEMSSLVPLDRLEKKFGRSPAFVASTLTENVRISMFNSYASALEEALQVISCGYEDKTAWGKELGWIYGSAADDVVTGFKMHCRGWRSVYCMPRRPAFKSSIPTDLSDYLHLVLRRAQGSVEIFLSKHCPIWYGYGGGMKCLQRLSYISLSIHPWTALPLITYCILPAFCLLTGKFFIPEVTIYSSIILMTLFASIIATSILEMNWGGVALDDWWRNEQFWVISTASSHHFALFLGIIEVIVGIKAKLFLSYTGENKEKRSKWSTLLIPPMTLLILNTIGIVSGISNAINGNYDSWGPLFGKVFLAMWVIIHLYPCLQGMMRKQNRVPTIIVVWSILLASVCSLLWVRLNPFVSKSDGPVLEVCGLDCD</sequence>
<dbReference type="GO" id="GO:0005886">
    <property type="term" value="C:plasma membrane"/>
    <property type="evidence" value="ECO:0007669"/>
    <property type="project" value="UniProtKB-SubCell"/>
</dbReference>
<keyword evidence="8 21" id="KW-0812">Transmembrane</keyword>
<evidence type="ECO:0000256" key="12">
    <source>
        <dbReference type="ARBA" id="ARBA00022916"/>
    </source>
</evidence>
<dbReference type="InterPro" id="IPR029044">
    <property type="entry name" value="Nucleotide-diphossugar_trans"/>
</dbReference>
<evidence type="ECO:0000256" key="18">
    <source>
        <dbReference type="PIRSR" id="PIRSR605150-1"/>
    </source>
</evidence>
<keyword evidence="24" id="KW-1185">Reference proteome</keyword>
<feature type="transmembrane region" description="Helical" evidence="21">
    <location>
        <begin position="1022"/>
        <end position="1042"/>
    </location>
</feature>
<evidence type="ECO:0000256" key="10">
    <source>
        <dbReference type="ARBA" id="ARBA00022771"/>
    </source>
</evidence>
<keyword evidence="15" id="KW-0464">Manganese</keyword>
<dbReference type="AlphaFoldDB" id="A0AAV7G834"/>
<dbReference type="PANTHER" id="PTHR13301">
    <property type="entry name" value="X-BOX TRANSCRIPTION FACTOR-RELATED"/>
    <property type="match status" value="1"/>
</dbReference>
<feature type="binding site" evidence="20">
    <location>
        <position position="578"/>
    </location>
    <ligand>
        <name>Mn(2+)</name>
        <dbReference type="ChEBI" id="CHEBI:29035"/>
    </ligand>
</feature>
<evidence type="ECO:0000256" key="1">
    <source>
        <dbReference type="ARBA" id="ARBA00001936"/>
    </source>
</evidence>
<dbReference type="InterPro" id="IPR013083">
    <property type="entry name" value="Znf_RING/FYVE/PHD"/>
</dbReference>
<evidence type="ECO:0000256" key="6">
    <source>
        <dbReference type="ARBA" id="ARBA00022676"/>
    </source>
</evidence>
<keyword evidence="11 21" id="KW-0862">Zinc</keyword>
<dbReference type="Gene3D" id="3.90.550.10">
    <property type="entry name" value="Spore Coat Polysaccharide Biosynthesis Protein SpsA, Chain A"/>
    <property type="match status" value="1"/>
</dbReference>
<evidence type="ECO:0000313" key="23">
    <source>
        <dbReference type="EMBL" id="KAH0451973.1"/>
    </source>
</evidence>
<feature type="binding site" evidence="19">
    <location>
        <position position="407"/>
    </location>
    <ligand>
        <name>UDP-alpha-D-glucose</name>
        <dbReference type="ChEBI" id="CHEBI:58885"/>
    </ligand>
</feature>
<evidence type="ECO:0000256" key="2">
    <source>
        <dbReference type="ARBA" id="ARBA00004651"/>
    </source>
</evidence>